<reference evidence="1" key="1">
    <citation type="submission" date="2021-02" db="EMBL/GenBank/DDBJ databases">
        <authorList>
            <person name="Nowell W R."/>
        </authorList>
    </citation>
    <scope>NUCLEOTIDE SEQUENCE</scope>
</reference>
<dbReference type="SUPFAM" id="SSF54928">
    <property type="entry name" value="RNA-binding domain, RBD"/>
    <property type="match status" value="1"/>
</dbReference>
<sequence>FNCGYALITYACHDDAQREVKELNNYEIRPSRLISACQSN</sequence>
<comment type="caution">
    <text evidence="1">The sequence shown here is derived from an EMBL/GenBank/DDBJ whole genome shotgun (WGS) entry which is preliminary data.</text>
</comment>
<dbReference type="InterPro" id="IPR035979">
    <property type="entry name" value="RBD_domain_sf"/>
</dbReference>
<gene>
    <name evidence="1" type="ORF">SMN809_LOCUS42662</name>
</gene>
<evidence type="ECO:0000313" key="1">
    <source>
        <dbReference type="EMBL" id="CAF4690853.1"/>
    </source>
</evidence>
<dbReference type="GO" id="GO:0003676">
    <property type="term" value="F:nucleic acid binding"/>
    <property type="evidence" value="ECO:0007669"/>
    <property type="project" value="InterPro"/>
</dbReference>
<dbReference type="Proteomes" id="UP000676336">
    <property type="component" value="Unassembled WGS sequence"/>
</dbReference>
<protein>
    <recommendedName>
        <fullName evidence="3">RRM domain-containing protein</fullName>
    </recommendedName>
</protein>
<proteinExistence type="predicted"/>
<name>A0A8S3A5N5_9BILA</name>
<evidence type="ECO:0008006" key="3">
    <source>
        <dbReference type="Google" id="ProtNLM"/>
    </source>
</evidence>
<evidence type="ECO:0000313" key="2">
    <source>
        <dbReference type="Proteomes" id="UP000676336"/>
    </source>
</evidence>
<dbReference type="EMBL" id="CAJOBI010123701">
    <property type="protein sequence ID" value="CAF4690853.1"/>
    <property type="molecule type" value="Genomic_DNA"/>
</dbReference>
<dbReference type="AlphaFoldDB" id="A0A8S3A5N5"/>
<accession>A0A8S3A5N5</accession>
<organism evidence="1 2">
    <name type="scientific">Rotaria magnacalcarata</name>
    <dbReference type="NCBI Taxonomy" id="392030"/>
    <lineage>
        <taxon>Eukaryota</taxon>
        <taxon>Metazoa</taxon>
        <taxon>Spiralia</taxon>
        <taxon>Gnathifera</taxon>
        <taxon>Rotifera</taxon>
        <taxon>Eurotatoria</taxon>
        <taxon>Bdelloidea</taxon>
        <taxon>Philodinida</taxon>
        <taxon>Philodinidae</taxon>
        <taxon>Rotaria</taxon>
    </lineage>
</organism>
<feature type="non-terminal residue" evidence="1">
    <location>
        <position position="1"/>
    </location>
</feature>